<accession>A0A6N4RD31</accession>
<proteinExistence type="predicted"/>
<dbReference type="SUPFAM" id="SSF53335">
    <property type="entry name" value="S-adenosyl-L-methionine-dependent methyltransferases"/>
    <property type="match status" value="1"/>
</dbReference>
<dbReference type="InterPro" id="IPR013216">
    <property type="entry name" value="Methyltransf_11"/>
</dbReference>
<evidence type="ECO:0000313" key="3">
    <source>
        <dbReference type="Proteomes" id="UP000320948"/>
    </source>
</evidence>
<dbReference type="Gene3D" id="3.40.50.150">
    <property type="entry name" value="Vaccinia Virus protein VP39"/>
    <property type="match status" value="1"/>
</dbReference>
<keyword evidence="2" id="KW-0808">Transferase</keyword>
<name>A0A6N4RD31_BLAVI</name>
<dbReference type="InterPro" id="IPR029063">
    <property type="entry name" value="SAM-dependent_MTases_sf"/>
</dbReference>
<dbReference type="AlphaFoldDB" id="A0A6N4RD31"/>
<organism evidence="2 3">
    <name type="scientific">Blastochloris viridis</name>
    <name type="common">Rhodopseudomonas viridis</name>
    <dbReference type="NCBI Taxonomy" id="1079"/>
    <lineage>
        <taxon>Bacteria</taxon>
        <taxon>Pseudomonadati</taxon>
        <taxon>Pseudomonadota</taxon>
        <taxon>Alphaproteobacteria</taxon>
        <taxon>Hyphomicrobiales</taxon>
        <taxon>Blastochloridaceae</taxon>
        <taxon>Blastochloris</taxon>
    </lineage>
</organism>
<dbReference type="CDD" id="cd02440">
    <property type="entry name" value="AdoMet_MTases"/>
    <property type="match status" value="1"/>
</dbReference>
<sequence>MTTNLIHRVCAVVRTEGTGTLVWKMLRYIPLRLRLYVWLPLAYRLGLPTPLKLPDRTFLERDVFGWLAAKPEVKRVLFAGIESYTWHYYRLLPDKAFFTIDISPQQEKWGRKGFHTVGSVTDLSRLYKPESFDVVVMNGLIGWGLDKKDDINRSFHEAYNVLAKGGLLIVGWPNEPKYIDFRLDELDGYALFKPYVPKALGLEQHRVEVSPWRRHTFDFLIKA</sequence>
<gene>
    <name evidence="2" type="ORF">DI628_00850</name>
</gene>
<evidence type="ECO:0000259" key="1">
    <source>
        <dbReference type="Pfam" id="PF08241"/>
    </source>
</evidence>
<comment type="caution">
    <text evidence="2">The sequence shown here is derived from an EMBL/GenBank/DDBJ whole genome shotgun (WGS) entry which is preliminary data.</text>
</comment>
<feature type="domain" description="Methyltransferase type 11" evidence="1">
    <location>
        <begin position="95"/>
        <end position="170"/>
    </location>
</feature>
<dbReference type="GO" id="GO:0032259">
    <property type="term" value="P:methylation"/>
    <property type="evidence" value="ECO:0007669"/>
    <property type="project" value="UniProtKB-KW"/>
</dbReference>
<protein>
    <submittedName>
        <fullName evidence="2">Class I SAM-dependent methyltransferase</fullName>
    </submittedName>
</protein>
<reference evidence="2 3" key="1">
    <citation type="journal article" date="2017" name="Nat. Commun.">
        <title>In situ click chemistry generation of cyclooxygenase-2 inhibitors.</title>
        <authorList>
            <person name="Bhardwaj A."/>
            <person name="Kaur J."/>
            <person name="Wuest M."/>
            <person name="Wuest F."/>
        </authorList>
    </citation>
    <scope>NUCLEOTIDE SEQUENCE [LARGE SCALE GENOMIC DNA]</scope>
    <source>
        <strain evidence="2">S2_018_000_R2_106</strain>
    </source>
</reference>
<dbReference type="Pfam" id="PF08241">
    <property type="entry name" value="Methyltransf_11"/>
    <property type="match status" value="1"/>
</dbReference>
<keyword evidence="2" id="KW-0489">Methyltransferase</keyword>
<dbReference type="Proteomes" id="UP000320948">
    <property type="component" value="Unassembled WGS sequence"/>
</dbReference>
<dbReference type="EMBL" id="VAFM01000001">
    <property type="protein sequence ID" value="TKW61209.1"/>
    <property type="molecule type" value="Genomic_DNA"/>
</dbReference>
<dbReference type="GO" id="GO:0008757">
    <property type="term" value="F:S-adenosylmethionine-dependent methyltransferase activity"/>
    <property type="evidence" value="ECO:0007669"/>
    <property type="project" value="InterPro"/>
</dbReference>
<evidence type="ECO:0000313" key="2">
    <source>
        <dbReference type="EMBL" id="TKW61209.1"/>
    </source>
</evidence>